<gene>
    <name evidence="2" type="ORF">N1851_028848</name>
</gene>
<organism evidence="2 3">
    <name type="scientific">Merluccius polli</name>
    <name type="common">Benguela hake</name>
    <name type="synonym">Merluccius cadenati</name>
    <dbReference type="NCBI Taxonomy" id="89951"/>
    <lineage>
        <taxon>Eukaryota</taxon>
        <taxon>Metazoa</taxon>
        <taxon>Chordata</taxon>
        <taxon>Craniata</taxon>
        <taxon>Vertebrata</taxon>
        <taxon>Euteleostomi</taxon>
        <taxon>Actinopterygii</taxon>
        <taxon>Neopterygii</taxon>
        <taxon>Teleostei</taxon>
        <taxon>Neoteleostei</taxon>
        <taxon>Acanthomorphata</taxon>
        <taxon>Zeiogadaria</taxon>
        <taxon>Gadariae</taxon>
        <taxon>Gadiformes</taxon>
        <taxon>Gadoidei</taxon>
        <taxon>Merlucciidae</taxon>
        <taxon>Merluccius</taxon>
    </lineage>
</organism>
<evidence type="ECO:0000313" key="2">
    <source>
        <dbReference type="EMBL" id="KAK0135313.1"/>
    </source>
</evidence>
<accession>A0AA47M7X4</accession>
<feature type="compositionally biased region" description="Basic and acidic residues" evidence="1">
    <location>
        <begin position="322"/>
        <end position="341"/>
    </location>
</feature>
<protein>
    <submittedName>
        <fullName evidence="2">Uncharacterized protein</fullName>
    </submittedName>
</protein>
<reference evidence="2" key="1">
    <citation type="journal article" date="2023" name="Front. Mar. Sci.">
        <title>A new Merluccius polli reference genome to investigate the effects of global change in West African waters.</title>
        <authorList>
            <person name="Mateo J.L."/>
            <person name="Blanco-Fernandez C."/>
            <person name="Garcia-Vazquez E."/>
            <person name="Machado-Schiaffino G."/>
        </authorList>
    </citation>
    <scope>NUCLEOTIDE SEQUENCE</scope>
    <source>
        <strain evidence="2">C29</strain>
        <tissue evidence="2">Fin</tissue>
    </source>
</reference>
<evidence type="ECO:0000256" key="1">
    <source>
        <dbReference type="SAM" id="MobiDB-lite"/>
    </source>
</evidence>
<dbReference type="Proteomes" id="UP001174136">
    <property type="component" value="Unassembled WGS sequence"/>
</dbReference>
<proteinExistence type="predicted"/>
<feature type="region of interest" description="Disordered" evidence="1">
    <location>
        <begin position="396"/>
        <end position="479"/>
    </location>
</feature>
<evidence type="ECO:0000313" key="3">
    <source>
        <dbReference type="Proteomes" id="UP001174136"/>
    </source>
</evidence>
<dbReference type="AlphaFoldDB" id="A0AA47M7X4"/>
<feature type="region of interest" description="Disordered" evidence="1">
    <location>
        <begin position="102"/>
        <end position="209"/>
    </location>
</feature>
<keyword evidence="3" id="KW-1185">Reference proteome</keyword>
<dbReference type="EMBL" id="JAOPHQ010005441">
    <property type="protein sequence ID" value="KAK0135313.1"/>
    <property type="molecule type" value="Genomic_DNA"/>
</dbReference>
<feature type="compositionally biased region" description="Polar residues" evidence="1">
    <location>
        <begin position="37"/>
        <end position="61"/>
    </location>
</feature>
<feature type="compositionally biased region" description="Basic and acidic residues" evidence="1">
    <location>
        <begin position="149"/>
        <end position="158"/>
    </location>
</feature>
<name>A0AA47M7X4_MERPO</name>
<sequence length="479" mass="50488">MMARAVRGGAVTRSLNSRSRATGHAHLRRCLGLNRGSHPSSSIVTTLTSQRQQPASPGSSAAMSIVEPLGVQLDMQLLLKLSLSVASVLLVTWVYRYFSSRGSGTTACLPSARVPDPGEAGEPQDGEAACRDSSGAAARPQAELKGAAGKRERREGGRPHGGSNQTSDRTGRPPANNIKQSRLGETRSVADPDQKCSNGEGEAASQIKRAEVSTCNVSFDTATLNLPGAGERWGPEGVHSRHSPRFLQRLERSVGVGRELRQDMDHRGAHSSFLSKAEIKVEHANLVLEGAGSDLVVRGKIYDYFVQSSSHSVTDSEPVFGHIERTPSPDSKPGELSESHSRGGGGGGRLVETRSPLSSIIMRDLVLGESAEEPLLLATPPEPGPPAKPALLRKESYRSATEHSTLTTPCLTAGASTPGSPSQTSPCEEPHSASPGISSSMMNTAGRHSRDAPVLETLAGGSVFTPASEKPRQQRFGGS</sequence>
<feature type="region of interest" description="Disordered" evidence="1">
    <location>
        <begin position="312"/>
        <end position="355"/>
    </location>
</feature>
<feature type="region of interest" description="Disordered" evidence="1">
    <location>
        <begin position="1"/>
        <end position="61"/>
    </location>
</feature>
<feature type="compositionally biased region" description="Basic and acidic residues" evidence="1">
    <location>
        <begin position="182"/>
        <end position="194"/>
    </location>
</feature>
<comment type="caution">
    <text evidence="2">The sequence shown here is derived from an EMBL/GenBank/DDBJ whole genome shotgun (WGS) entry which is preliminary data.</text>
</comment>
<feature type="compositionally biased region" description="Polar residues" evidence="1">
    <location>
        <begin position="402"/>
        <end position="426"/>
    </location>
</feature>